<keyword evidence="1" id="KW-0732">Signal</keyword>
<dbReference type="AlphaFoldDB" id="A0A2T8HFE2"/>
<dbReference type="SUPFAM" id="SSF56935">
    <property type="entry name" value="Porins"/>
    <property type="match status" value="1"/>
</dbReference>
<evidence type="ECO:0000313" key="2">
    <source>
        <dbReference type="EMBL" id="PVH24158.1"/>
    </source>
</evidence>
<evidence type="ECO:0000256" key="1">
    <source>
        <dbReference type="SAM" id="SignalP"/>
    </source>
</evidence>
<dbReference type="Pfam" id="PF13715">
    <property type="entry name" value="CarbopepD_reg_2"/>
    <property type="match status" value="1"/>
</dbReference>
<organism evidence="2 3">
    <name type="scientific">Sphingobacterium corticibacter</name>
    <dbReference type="NCBI Taxonomy" id="2171749"/>
    <lineage>
        <taxon>Bacteria</taxon>
        <taxon>Pseudomonadati</taxon>
        <taxon>Bacteroidota</taxon>
        <taxon>Sphingobacteriia</taxon>
        <taxon>Sphingobacteriales</taxon>
        <taxon>Sphingobacteriaceae</taxon>
        <taxon>Sphingobacterium</taxon>
    </lineage>
</organism>
<dbReference type="SUPFAM" id="SSF49464">
    <property type="entry name" value="Carboxypeptidase regulatory domain-like"/>
    <property type="match status" value="1"/>
</dbReference>
<evidence type="ECO:0000313" key="3">
    <source>
        <dbReference type="Proteomes" id="UP000245627"/>
    </source>
</evidence>
<dbReference type="InterPro" id="IPR008969">
    <property type="entry name" value="CarboxyPept-like_regulatory"/>
</dbReference>
<gene>
    <name evidence="2" type="ORF">DC487_15600</name>
</gene>
<feature type="signal peptide" evidence="1">
    <location>
        <begin position="1"/>
        <end position="19"/>
    </location>
</feature>
<proteinExistence type="predicted"/>
<accession>A0A2T8HFE2</accession>
<feature type="chain" id="PRO_5015581144" description="Outer membrane protein beta-barrel domain-containing protein" evidence="1">
    <location>
        <begin position="20"/>
        <end position="883"/>
    </location>
</feature>
<name>A0A2T8HFE2_9SPHI</name>
<evidence type="ECO:0008006" key="4">
    <source>
        <dbReference type="Google" id="ProtNLM"/>
    </source>
</evidence>
<reference evidence="2 3" key="1">
    <citation type="submission" date="2018-04" db="EMBL/GenBank/DDBJ databases">
        <title>Sphingobacterium cortibacter sp. nov.</title>
        <authorList>
            <person name="Li Y."/>
        </authorList>
    </citation>
    <scope>NUCLEOTIDE SEQUENCE [LARGE SCALE GENOMIC DNA]</scope>
    <source>
        <strain evidence="2 3">2c-3</strain>
    </source>
</reference>
<dbReference type="RefSeq" id="WP_116776906.1">
    <property type="nucleotide sequence ID" value="NZ_QDKG01000007.1"/>
</dbReference>
<dbReference type="Gene3D" id="2.60.40.1120">
    <property type="entry name" value="Carboxypeptidase-like, regulatory domain"/>
    <property type="match status" value="1"/>
</dbReference>
<keyword evidence="3" id="KW-1185">Reference proteome</keyword>
<sequence>MKYTCLSLLLLLNLSICHSQISLKGTITSERSQTSIFGATVQLKDVNTLKIISYSSSNADGYFEFKNIKPGQYRLEINHLTYHPYDEELTVSDDPKTISLTITLSESSKLLDEIVLQKSVPATMSGDTISYNLSLLTTGNEQKLKDVITRLPGLEINDNGKIMAHGKVINDLMVNGKKMFGDNHQLATENISAEMLDGIDLLNNHETFAAIKDIEGSDKTALNIKIKKEYLGKITGNLEAYGAYQNRYNTHANLFRFHNKSNIAAIVDLNNTGEQPLSLQNYLDMNKSIKQDMKNNDLSLSNARNTRDIPEFLLQNNEVASRNSQFASFDFIHQPTNKITINGFSIFNFSKTSESVLSEKIIFTDDASFQTLDRLSKQNGFFFNQTKLNLDYKPNDKSLFNYTIAYDPNRIIQDQFVDNELRNETTYFDENRNQRNYSFGHQFSYILRLDRTKLLSVNAFQDIKDNRENFDLSSNRVLFRGDENDLFQQNRIKKNEVGFFVKYTQKLNQHIARVNTGFVTTRQSFAIENLLNTEEKTTTNLGLSYGFVDGAIVKKEGLLQYQAKVEFRNSTIRSRNENIDQSVFQFLPAAELKIAFSPIHHLSAGYNRTFDFAQIENLNEVSYIRDFRTLISPSSIYYDEIFTQNTYSLNYLNINLYDGRVMIVNISRTYGNQVRSTNTINEITFNDVSYIVSPMNKSWSANLSFEQRVKLLKNKVKINLSYFNTETIGFINGVPNQNANNIYSIRPSFQSNFDQSYINYESGVKYSYQTFDFSLFDNRNTIQTISPFLNINGRWESQNIRYFIDNIFESYKSNAVTRNFYNLGAKIMYDKKSAKVKYWLQGVNILNINNPEIIKIASSNNIFSTDIIRRLAGYAGLGVSYEL</sequence>
<comment type="caution">
    <text evidence="2">The sequence shown here is derived from an EMBL/GenBank/DDBJ whole genome shotgun (WGS) entry which is preliminary data.</text>
</comment>
<protein>
    <recommendedName>
        <fullName evidence="4">Outer membrane protein beta-barrel domain-containing protein</fullName>
    </recommendedName>
</protein>
<dbReference type="OrthoDB" id="603275at2"/>
<dbReference type="Proteomes" id="UP000245627">
    <property type="component" value="Unassembled WGS sequence"/>
</dbReference>
<dbReference type="EMBL" id="QDKG01000007">
    <property type="protein sequence ID" value="PVH24158.1"/>
    <property type="molecule type" value="Genomic_DNA"/>
</dbReference>